<sequence>MLRIKVLKTIPLFDIKDVDKAEKIQIKLYYAKINRSVFETRSYATFETCRFFLYPMFWSPAMRFDQKSRSL</sequence>
<evidence type="ECO:0000313" key="1">
    <source>
        <dbReference type="EMBL" id="KAH9419363.1"/>
    </source>
</evidence>
<protein>
    <submittedName>
        <fullName evidence="1">Uncharacterized protein</fullName>
    </submittedName>
</protein>
<comment type="caution">
    <text evidence="1">The sequence shown here is derived from an EMBL/GenBank/DDBJ whole genome shotgun (WGS) entry which is preliminary data.</text>
</comment>
<organism evidence="1 2">
    <name type="scientific">Dermatophagoides pteronyssinus</name>
    <name type="common">European house dust mite</name>
    <dbReference type="NCBI Taxonomy" id="6956"/>
    <lineage>
        <taxon>Eukaryota</taxon>
        <taxon>Metazoa</taxon>
        <taxon>Ecdysozoa</taxon>
        <taxon>Arthropoda</taxon>
        <taxon>Chelicerata</taxon>
        <taxon>Arachnida</taxon>
        <taxon>Acari</taxon>
        <taxon>Acariformes</taxon>
        <taxon>Sarcoptiformes</taxon>
        <taxon>Astigmata</taxon>
        <taxon>Psoroptidia</taxon>
        <taxon>Analgoidea</taxon>
        <taxon>Pyroglyphidae</taxon>
        <taxon>Dermatophagoidinae</taxon>
        <taxon>Dermatophagoides</taxon>
    </lineage>
</organism>
<reference evidence="1 2" key="2">
    <citation type="journal article" date="2022" name="Mol. Biol. Evol.">
        <title>Comparative Genomics Reveals Insights into the Divergent Evolution of Astigmatic Mites and Household Pest Adaptations.</title>
        <authorList>
            <person name="Xiong Q."/>
            <person name="Wan A.T."/>
            <person name="Liu X."/>
            <person name="Fung C.S."/>
            <person name="Xiao X."/>
            <person name="Malainual N."/>
            <person name="Hou J."/>
            <person name="Wang L."/>
            <person name="Wang M."/>
            <person name="Yang K.Y."/>
            <person name="Cui Y."/>
            <person name="Leung E.L."/>
            <person name="Nong W."/>
            <person name="Shin S.K."/>
            <person name="Au S.W."/>
            <person name="Jeong K.Y."/>
            <person name="Chew F.T."/>
            <person name="Hui J.H."/>
            <person name="Leung T.F."/>
            <person name="Tungtrongchitr A."/>
            <person name="Zhong N."/>
            <person name="Liu Z."/>
            <person name="Tsui S.K."/>
        </authorList>
    </citation>
    <scope>NUCLEOTIDE SEQUENCE [LARGE SCALE GENOMIC DNA]</scope>
    <source>
        <strain evidence="1">Derp</strain>
    </source>
</reference>
<accession>A0ABQ8J9S7</accession>
<gene>
    <name evidence="1" type="ORF">DERP_005874</name>
</gene>
<dbReference type="EMBL" id="NJHN03000060">
    <property type="protein sequence ID" value="KAH9419363.1"/>
    <property type="molecule type" value="Genomic_DNA"/>
</dbReference>
<evidence type="ECO:0000313" key="2">
    <source>
        <dbReference type="Proteomes" id="UP000887458"/>
    </source>
</evidence>
<name>A0ABQ8J9S7_DERPT</name>
<dbReference type="Proteomes" id="UP000887458">
    <property type="component" value="Unassembled WGS sequence"/>
</dbReference>
<reference evidence="1 2" key="1">
    <citation type="journal article" date="2018" name="J. Allergy Clin. Immunol.">
        <title>High-quality assembly of Dermatophagoides pteronyssinus genome and transcriptome reveals a wide range of novel allergens.</title>
        <authorList>
            <person name="Liu X.Y."/>
            <person name="Yang K.Y."/>
            <person name="Wang M.Q."/>
            <person name="Kwok J.S."/>
            <person name="Zeng X."/>
            <person name="Yang Z."/>
            <person name="Xiao X.J."/>
            <person name="Lau C.P."/>
            <person name="Li Y."/>
            <person name="Huang Z.M."/>
            <person name="Ba J.G."/>
            <person name="Yim A.K."/>
            <person name="Ouyang C.Y."/>
            <person name="Ngai S.M."/>
            <person name="Chan T.F."/>
            <person name="Leung E.L."/>
            <person name="Liu L."/>
            <person name="Liu Z.G."/>
            <person name="Tsui S.K."/>
        </authorList>
    </citation>
    <scope>NUCLEOTIDE SEQUENCE [LARGE SCALE GENOMIC DNA]</scope>
    <source>
        <strain evidence="1">Derp</strain>
    </source>
</reference>
<keyword evidence="2" id="KW-1185">Reference proteome</keyword>
<proteinExistence type="predicted"/>